<keyword evidence="2" id="KW-1185">Reference proteome</keyword>
<dbReference type="AlphaFoldDB" id="A0A0C2FNY7"/>
<dbReference type="OrthoDB" id="5874582at2759"/>
<dbReference type="EMBL" id="KN759952">
    <property type="protein sequence ID" value="KIH48404.1"/>
    <property type="molecule type" value="Genomic_DNA"/>
</dbReference>
<sequence length="354" mass="39879">MYKPVYSFKAAFEGAPEAIRLNQSICAFPLIEVQHGGEILLAESRRNVSCAIRFSEPAASPEAERQLCKLIRHFIPSHPDEGIMPIMVKKLSLEDRGWFSDRLEKFNNYKLSPENARKKMSKVFNMACSSLEACRSLDDDRRIHRVTARVPDIFASPLRLKVVLQNMFRECGWSPGKPVLVWVKGARIISRFLVEKIFSRPEQRELEVTLVARHQSQDRLVRAFAYGGIGWKRFVNVWLMLGKLPTSADPLYETVVRMTLFDNLYPGSLGNTILDGVYCKRSFTPVVERPHVTGEQLRSLVLTVGRKKITLTGEQQKAVLQGCAGYPVVGIPANFGSGKTLVAAVMAALSRKER</sequence>
<organism evidence="1 2">
    <name type="scientific">Ancylostoma duodenale</name>
    <dbReference type="NCBI Taxonomy" id="51022"/>
    <lineage>
        <taxon>Eukaryota</taxon>
        <taxon>Metazoa</taxon>
        <taxon>Ecdysozoa</taxon>
        <taxon>Nematoda</taxon>
        <taxon>Chromadorea</taxon>
        <taxon>Rhabditida</taxon>
        <taxon>Rhabditina</taxon>
        <taxon>Rhabditomorpha</taxon>
        <taxon>Strongyloidea</taxon>
        <taxon>Ancylostomatidae</taxon>
        <taxon>Ancylostomatinae</taxon>
        <taxon>Ancylostoma</taxon>
    </lineage>
</organism>
<feature type="non-terminal residue" evidence="1">
    <location>
        <position position="354"/>
    </location>
</feature>
<proteinExistence type="predicted"/>
<reference evidence="1 2" key="1">
    <citation type="submission" date="2013-12" db="EMBL/GenBank/DDBJ databases">
        <title>Draft genome of the parsitic nematode Ancylostoma duodenale.</title>
        <authorList>
            <person name="Mitreva M."/>
        </authorList>
    </citation>
    <scope>NUCLEOTIDE SEQUENCE [LARGE SCALE GENOMIC DNA]</scope>
    <source>
        <strain evidence="1 2">Zhejiang</strain>
    </source>
</reference>
<protein>
    <submittedName>
        <fullName evidence="1">Uncharacterized protein</fullName>
    </submittedName>
</protein>
<gene>
    <name evidence="1" type="ORF">ANCDUO_21528</name>
</gene>
<accession>A0A0C2FNY7</accession>
<dbReference type="Proteomes" id="UP000054047">
    <property type="component" value="Unassembled WGS sequence"/>
</dbReference>
<evidence type="ECO:0000313" key="2">
    <source>
        <dbReference type="Proteomes" id="UP000054047"/>
    </source>
</evidence>
<name>A0A0C2FNY7_9BILA</name>
<evidence type="ECO:0000313" key="1">
    <source>
        <dbReference type="EMBL" id="KIH48404.1"/>
    </source>
</evidence>